<comment type="similarity">
    <text evidence="2">Belongs to the SUA5 family.</text>
</comment>
<dbReference type="SUPFAM" id="SSF55821">
    <property type="entry name" value="YrdC/RibB"/>
    <property type="match status" value="1"/>
</dbReference>
<reference evidence="13 14" key="1">
    <citation type="journal article" date="2016" name="Nat. Commun.">
        <title>Thousands of microbial genomes shed light on interconnected biogeochemical processes in an aquifer system.</title>
        <authorList>
            <person name="Anantharaman K."/>
            <person name="Brown C.T."/>
            <person name="Hug L.A."/>
            <person name="Sharon I."/>
            <person name="Castelle C.J."/>
            <person name="Probst A.J."/>
            <person name="Thomas B.C."/>
            <person name="Singh A."/>
            <person name="Wilkins M.J."/>
            <person name="Karaoz U."/>
            <person name="Brodie E.L."/>
            <person name="Williams K.H."/>
            <person name="Hubbard S.S."/>
            <person name="Banfield J.F."/>
        </authorList>
    </citation>
    <scope>NUCLEOTIDE SEQUENCE [LARGE SCALE GENOMIC DNA]</scope>
</reference>
<sequence>MITLEEALDSLKKGEVVVIPTDTVMGLVCDYYNKEAEREIFRIKNRPLEKILPIFVPSIEELKKIVPVSKKQEKFLDKVWPGKVTCVLKSEIGGFRIPNDKFLLELLEKFGGPLLQTSANISGSPPIGGGTPSTVVDITGEEIKILREGAVPGEELQKIWVDIVL</sequence>
<dbReference type="GO" id="GO:0000049">
    <property type="term" value="F:tRNA binding"/>
    <property type="evidence" value="ECO:0007669"/>
    <property type="project" value="TreeGrafter"/>
</dbReference>
<evidence type="ECO:0000256" key="9">
    <source>
        <dbReference type="ARBA" id="ARBA00022840"/>
    </source>
</evidence>
<keyword evidence="6" id="KW-0819">tRNA processing</keyword>
<dbReference type="PANTHER" id="PTHR17490:SF16">
    <property type="entry name" value="THREONYLCARBAMOYL-AMP SYNTHASE"/>
    <property type="match status" value="1"/>
</dbReference>
<keyword evidence="5" id="KW-0808">Transferase</keyword>
<dbReference type="EC" id="2.7.7.87" evidence="3"/>
<dbReference type="GO" id="GO:0061710">
    <property type="term" value="F:L-threonylcarbamoyladenylate synthase"/>
    <property type="evidence" value="ECO:0007669"/>
    <property type="project" value="UniProtKB-EC"/>
</dbReference>
<proteinExistence type="inferred from homology"/>
<dbReference type="GO" id="GO:0006450">
    <property type="term" value="P:regulation of translational fidelity"/>
    <property type="evidence" value="ECO:0007669"/>
    <property type="project" value="TreeGrafter"/>
</dbReference>
<keyword evidence="4" id="KW-0963">Cytoplasm</keyword>
<gene>
    <name evidence="13" type="ORF">A3B18_01135</name>
</gene>
<evidence type="ECO:0000256" key="8">
    <source>
        <dbReference type="ARBA" id="ARBA00022741"/>
    </source>
</evidence>
<name>A0A1F5X3V5_9BACT</name>
<dbReference type="AlphaFoldDB" id="A0A1F5X3V5"/>
<dbReference type="GO" id="GO:0008033">
    <property type="term" value="P:tRNA processing"/>
    <property type="evidence" value="ECO:0007669"/>
    <property type="project" value="UniProtKB-KW"/>
</dbReference>
<evidence type="ECO:0000256" key="7">
    <source>
        <dbReference type="ARBA" id="ARBA00022695"/>
    </source>
</evidence>
<evidence type="ECO:0000256" key="10">
    <source>
        <dbReference type="ARBA" id="ARBA00029774"/>
    </source>
</evidence>
<comment type="subcellular location">
    <subcellularLocation>
        <location evidence="1">Cytoplasm</location>
    </subcellularLocation>
</comment>
<dbReference type="InterPro" id="IPR006070">
    <property type="entry name" value="Sua5-like_dom"/>
</dbReference>
<accession>A0A1F5X3V5</accession>
<comment type="catalytic activity">
    <reaction evidence="11">
        <text>L-threonine + hydrogencarbonate + ATP = L-threonylcarbamoyladenylate + diphosphate + H2O</text>
        <dbReference type="Rhea" id="RHEA:36407"/>
        <dbReference type="ChEBI" id="CHEBI:15377"/>
        <dbReference type="ChEBI" id="CHEBI:17544"/>
        <dbReference type="ChEBI" id="CHEBI:30616"/>
        <dbReference type="ChEBI" id="CHEBI:33019"/>
        <dbReference type="ChEBI" id="CHEBI:57926"/>
        <dbReference type="ChEBI" id="CHEBI:73682"/>
        <dbReference type="EC" id="2.7.7.87"/>
    </reaction>
</comment>
<dbReference type="GO" id="GO:0003725">
    <property type="term" value="F:double-stranded RNA binding"/>
    <property type="evidence" value="ECO:0007669"/>
    <property type="project" value="InterPro"/>
</dbReference>
<dbReference type="PROSITE" id="PS51163">
    <property type="entry name" value="YRDC"/>
    <property type="match status" value="1"/>
</dbReference>
<organism evidence="13 14">
    <name type="scientific">Candidatus Giovannonibacteria bacterium RIFCSPLOWO2_01_FULL_46_13</name>
    <dbReference type="NCBI Taxonomy" id="1798352"/>
    <lineage>
        <taxon>Bacteria</taxon>
        <taxon>Candidatus Giovannoniibacteriota</taxon>
    </lineage>
</organism>
<evidence type="ECO:0000256" key="1">
    <source>
        <dbReference type="ARBA" id="ARBA00004496"/>
    </source>
</evidence>
<dbReference type="InterPro" id="IPR050156">
    <property type="entry name" value="TC-AMP_synthase_SUA5"/>
</dbReference>
<keyword evidence="7" id="KW-0548">Nucleotidyltransferase</keyword>
<feature type="domain" description="YrdC-like" evidence="12">
    <location>
        <begin position="1"/>
        <end position="165"/>
    </location>
</feature>
<dbReference type="PANTHER" id="PTHR17490">
    <property type="entry name" value="SUA5"/>
    <property type="match status" value="1"/>
</dbReference>
<evidence type="ECO:0000313" key="13">
    <source>
        <dbReference type="EMBL" id="OGF82556.1"/>
    </source>
</evidence>
<evidence type="ECO:0000256" key="4">
    <source>
        <dbReference type="ARBA" id="ARBA00022490"/>
    </source>
</evidence>
<evidence type="ECO:0000256" key="11">
    <source>
        <dbReference type="ARBA" id="ARBA00048366"/>
    </source>
</evidence>
<protein>
    <recommendedName>
        <fullName evidence="10">L-threonylcarbamoyladenylate synthase</fullName>
        <ecNumber evidence="3">2.7.7.87</ecNumber>
    </recommendedName>
    <alternativeName>
        <fullName evidence="10">L-threonylcarbamoyladenylate synthase</fullName>
    </alternativeName>
</protein>
<comment type="caution">
    <text evidence="13">The sequence shown here is derived from an EMBL/GenBank/DDBJ whole genome shotgun (WGS) entry which is preliminary data.</text>
</comment>
<dbReference type="Proteomes" id="UP000178684">
    <property type="component" value="Unassembled WGS sequence"/>
</dbReference>
<evidence type="ECO:0000256" key="3">
    <source>
        <dbReference type="ARBA" id="ARBA00012584"/>
    </source>
</evidence>
<dbReference type="Pfam" id="PF01300">
    <property type="entry name" value="Sua5_yciO_yrdC"/>
    <property type="match status" value="1"/>
</dbReference>
<dbReference type="GO" id="GO:0005737">
    <property type="term" value="C:cytoplasm"/>
    <property type="evidence" value="ECO:0007669"/>
    <property type="project" value="UniProtKB-SubCell"/>
</dbReference>
<dbReference type="InterPro" id="IPR017945">
    <property type="entry name" value="DHBP_synth_RibB-like_a/b_dom"/>
</dbReference>
<evidence type="ECO:0000256" key="5">
    <source>
        <dbReference type="ARBA" id="ARBA00022679"/>
    </source>
</evidence>
<dbReference type="Gene3D" id="3.90.870.10">
    <property type="entry name" value="DHBP synthase"/>
    <property type="match status" value="2"/>
</dbReference>
<dbReference type="GO" id="GO:0005524">
    <property type="term" value="F:ATP binding"/>
    <property type="evidence" value="ECO:0007669"/>
    <property type="project" value="UniProtKB-KW"/>
</dbReference>
<keyword evidence="9" id="KW-0067">ATP-binding</keyword>
<keyword evidence="8" id="KW-0547">Nucleotide-binding</keyword>
<evidence type="ECO:0000259" key="12">
    <source>
        <dbReference type="PROSITE" id="PS51163"/>
    </source>
</evidence>
<evidence type="ECO:0000256" key="2">
    <source>
        <dbReference type="ARBA" id="ARBA00007663"/>
    </source>
</evidence>
<evidence type="ECO:0000313" key="14">
    <source>
        <dbReference type="Proteomes" id="UP000178684"/>
    </source>
</evidence>
<dbReference type="EMBL" id="MFIE01000017">
    <property type="protein sequence ID" value="OGF82556.1"/>
    <property type="molecule type" value="Genomic_DNA"/>
</dbReference>
<evidence type="ECO:0000256" key="6">
    <source>
        <dbReference type="ARBA" id="ARBA00022694"/>
    </source>
</evidence>